<protein>
    <submittedName>
        <fullName evidence="1">Uncharacterized protein</fullName>
    </submittedName>
</protein>
<organism evidence="1 2">
    <name type="scientific">Gemmata algarum</name>
    <dbReference type="NCBI Taxonomy" id="2975278"/>
    <lineage>
        <taxon>Bacteria</taxon>
        <taxon>Pseudomonadati</taxon>
        <taxon>Planctomycetota</taxon>
        <taxon>Planctomycetia</taxon>
        <taxon>Gemmatales</taxon>
        <taxon>Gemmataceae</taxon>
        <taxon>Gemmata</taxon>
    </lineage>
</organism>
<comment type="caution">
    <text evidence="1">The sequence shown here is derived from an EMBL/GenBank/DDBJ whole genome shotgun (WGS) entry which is preliminary data.</text>
</comment>
<reference evidence="2" key="1">
    <citation type="journal article" date="2023" name="Mar. Drugs">
        <title>Gemmata algarum, a Novel Planctomycete Isolated from an Algal Mat, Displays Antimicrobial Activity.</title>
        <authorList>
            <person name="Kumar G."/>
            <person name="Kallscheuer N."/>
            <person name="Kashif M."/>
            <person name="Ahamad S."/>
            <person name="Jagadeeshwari U."/>
            <person name="Pannikurungottu S."/>
            <person name="Haufschild T."/>
            <person name="Kabuu M."/>
            <person name="Sasikala C."/>
            <person name="Jogler C."/>
            <person name="Ramana C."/>
        </authorList>
    </citation>
    <scope>NUCLEOTIDE SEQUENCE [LARGE SCALE GENOMIC DNA]</scope>
    <source>
        <strain evidence="2">JC673</strain>
    </source>
</reference>
<sequence>MPPKKVAAVVTEYRKWSHADVILRNLLSGYPDGSRPNMQLVSLVTDQVPKNDMSRDLAKKYGFKICDTVADALTLGGKGLAVEGVLSIGEHGQYPTNEKRQLLYPRRRFFESICDVFEKTKSSVPVFNDKHLAATWADAKWMYDRARKLYVPFLAGSSIPVTWRKPHVVLPKGCELVGAVQIGYGPFEAYGFHALEGLQCMVERRKLASGGREPPEQGVTAVTCHTGKAMWEALDAHAWTKPLLEAGLKRATAHAPGDMRALTAKAADAGTFEIEYRDGFRAFVVLPNGWVHENEGSPFIFAGQRKGADNPDVCQFYLQQPDPFAHFAELTRAIDSLVGTGHAPYPVERTLLTTGVLDAAMTSRHEKGKRIATPHLAIAYAPTEWGPAKGEIPKAVKP</sequence>
<gene>
    <name evidence="1" type="ORF">R5W23_005355</name>
</gene>
<proteinExistence type="predicted"/>
<accession>A0ABU5F8C5</accession>
<keyword evidence="2" id="KW-1185">Reference proteome</keyword>
<evidence type="ECO:0000313" key="1">
    <source>
        <dbReference type="EMBL" id="MDY3563739.1"/>
    </source>
</evidence>
<name>A0ABU5F8C5_9BACT</name>
<evidence type="ECO:0000313" key="2">
    <source>
        <dbReference type="Proteomes" id="UP001272242"/>
    </source>
</evidence>
<dbReference type="EMBL" id="JAXBLV010000248">
    <property type="protein sequence ID" value="MDY3563739.1"/>
    <property type="molecule type" value="Genomic_DNA"/>
</dbReference>
<dbReference type="Proteomes" id="UP001272242">
    <property type="component" value="Unassembled WGS sequence"/>
</dbReference>
<dbReference type="RefSeq" id="WP_320689884.1">
    <property type="nucleotide sequence ID" value="NZ_JAXBLV010000248.1"/>
</dbReference>